<sequence length="120" mass="13925">MPTQEVLTVEERVDNHEVRITQLEKDTSEFRLKINEQLGQVKEQVLTGMIRSSDENKQLREDNRQMMDKLVGINDKVQERKHELKVLDKQNFWKLVIAIVGSSTALITIIQIIISHFAGK</sequence>
<name>A0A3S2XBZ4_9BACI</name>
<evidence type="ECO:0000313" key="4">
    <source>
        <dbReference type="Proteomes" id="UP000288024"/>
    </source>
</evidence>
<keyword evidence="2" id="KW-0472">Membrane</keyword>
<comment type="caution">
    <text evidence="3">The sequence shown here is derived from an EMBL/GenBank/DDBJ whole genome shotgun (WGS) entry which is preliminary data.</text>
</comment>
<protein>
    <submittedName>
        <fullName evidence="3">Uncharacterized protein</fullName>
    </submittedName>
</protein>
<feature type="coiled-coil region" evidence="1">
    <location>
        <begin position="6"/>
        <end position="76"/>
    </location>
</feature>
<dbReference type="EMBL" id="RZTZ01000001">
    <property type="protein sequence ID" value="RVT67650.1"/>
    <property type="molecule type" value="Genomic_DNA"/>
</dbReference>
<evidence type="ECO:0000313" key="3">
    <source>
        <dbReference type="EMBL" id="RVT67650.1"/>
    </source>
</evidence>
<feature type="transmembrane region" description="Helical" evidence="2">
    <location>
        <begin position="92"/>
        <end position="114"/>
    </location>
</feature>
<reference evidence="3 4" key="1">
    <citation type="submission" date="2019-01" db="EMBL/GenBank/DDBJ databases">
        <title>Bacillus sp. M5HDSG1-1, whole genome shotgun sequence.</title>
        <authorList>
            <person name="Tuo L."/>
        </authorList>
    </citation>
    <scope>NUCLEOTIDE SEQUENCE [LARGE SCALE GENOMIC DNA]</scope>
    <source>
        <strain evidence="3 4">M5HDSG1-1</strain>
    </source>
</reference>
<keyword evidence="1" id="KW-0175">Coiled coil</keyword>
<evidence type="ECO:0000256" key="1">
    <source>
        <dbReference type="SAM" id="Coils"/>
    </source>
</evidence>
<gene>
    <name evidence="3" type="ORF">EM808_04020</name>
</gene>
<keyword evidence="2" id="KW-0812">Transmembrane</keyword>
<keyword evidence="4" id="KW-1185">Reference proteome</keyword>
<dbReference type="AlphaFoldDB" id="A0A3S2XBZ4"/>
<organism evidence="3 4">
    <name type="scientific">Niallia taxi</name>
    <dbReference type="NCBI Taxonomy" id="2499688"/>
    <lineage>
        <taxon>Bacteria</taxon>
        <taxon>Bacillati</taxon>
        <taxon>Bacillota</taxon>
        <taxon>Bacilli</taxon>
        <taxon>Bacillales</taxon>
        <taxon>Bacillaceae</taxon>
        <taxon>Niallia</taxon>
    </lineage>
</organism>
<keyword evidence="2" id="KW-1133">Transmembrane helix</keyword>
<accession>A0A3S2XBZ4</accession>
<dbReference type="RefSeq" id="WP_127736171.1">
    <property type="nucleotide sequence ID" value="NZ_RZTZ01000001.1"/>
</dbReference>
<proteinExistence type="predicted"/>
<evidence type="ECO:0000256" key="2">
    <source>
        <dbReference type="SAM" id="Phobius"/>
    </source>
</evidence>
<dbReference type="Proteomes" id="UP000288024">
    <property type="component" value="Unassembled WGS sequence"/>
</dbReference>